<feature type="compositionally biased region" description="Basic residues" evidence="1">
    <location>
        <begin position="296"/>
        <end position="307"/>
    </location>
</feature>
<name>A0AAN7ZY74_9PEZI</name>
<gene>
    <name evidence="4" type="ORF">LTR97_012880</name>
</gene>
<dbReference type="InterPro" id="IPR000182">
    <property type="entry name" value="GNAT_dom"/>
</dbReference>
<feature type="region of interest" description="Disordered" evidence="1">
    <location>
        <begin position="285"/>
        <end position="307"/>
    </location>
</feature>
<feature type="transmembrane region" description="Helical" evidence="2">
    <location>
        <begin position="142"/>
        <end position="162"/>
    </location>
</feature>
<dbReference type="Pfam" id="PF00583">
    <property type="entry name" value="Acetyltransf_1"/>
    <property type="match status" value="1"/>
</dbReference>
<protein>
    <recommendedName>
        <fullName evidence="3">N-acetyltransferase domain-containing protein</fullName>
    </recommendedName>
</protein>
<feature type="region of interest" description="Disordered" evidence="1">
    <location>
        <begin position="27"/>
        <end position="61"/>
    </location>
</feature>
<dbReference type="AlphaFoldDB" id="A0AAN7ZY74"/>
<dbReference type="InterPro" id="IPR016181">
    <property type="entry name" value="Acyl_CoA_acyltransferase"/>
</dbReference>
<reference evidence="4" key="1">
    <citation type="submission" date="2023-08" db="EMBL/GenBank/DDBJ databases">
        <title>Black Yeasts Isolated from many extreme environments.</title>
        <authorList>
            <person name="Coleine C."/>
            <person name="Stajich J.E."/>
            <person name="Selbmann L."/>
        </authorList>
    </citation>
    <scope>NUCLEOTIDE SEQUENCE</scope>
    <source>
        <strain evidence="4">CCFEE 5810</strain>
    </source>
</reference>
<dbReference type="EMBL" id="JAVRQU010000032">
    <property type="protein sequence ID" value="KAK5689406.1"/>
    <property type="molecule type" value="Genomic_DNA"/>
</dbReference>
<evidence type="ECO:0000313" key="5">
    <source>
        <dbReference type="Proteomes" id="UP001310594"/>
    </source>
</evidence>
<dbReference type="GO" id="GO:0016747">
    <property type="term" value="F:acyltransferase activity, transferring groups other than amino-acyl groups"/>
    <property type="evidence" value="ECO:0007669"/>
    <property type="project" value="InterPro"/>
</dbReference>
<organism evidence="4 5">
    <name type="scientific">Elasticomyces elasticus</name>
    <dbReference type="NCBI Taxonomy" id="574655"/>
    <lineage>
        <taxon>Eukaryota</taxon>
        <taxon>Fungi</taxon>
        <taxon>Dikarya</taxon>
        <taxon>Ascomycota</taxon>
        <taxon>Pezizomycotina</taxon>
        <taxon>Dothideomycetes</taxon>
        <taxon>Dothideomycetidae</taxon>
        <taxon>Mycosphaerellales</taxon>
        <taxon>Teratosphaeriaceae</taxon>
        <taxon>Elasticomyces</taxon>
    </lineage>
</organism>
<evidence type="ECO:0000313" key="4">
    <source>
        <dbReference type="EMBL" id="KAK5689406.1"/>
    </source>
</evidence>
<dbReference type="SUPFAM" id="SSF55729">
    <property type="entry name" value="Acyl-CoA N-acyltransferases (Nat)"/>
    <property type="match status" value="1"/>
</dbReference>
<dbReference type="Gene3D" id="3.40.630.30">
    <property type="match status" value="1"/>
</dbReference>
<evidence type="ECO:0000259" key="3">
    <source>
        <dbReference type="PROSITE" id="PS51186"/>
    </source>
</evidence>
<dbReference type="Proteomes" id="UP001310594">
    <property type="component" value="Unassembled WGS sequence"/>
</dbReference>
<proteinExistence type="predicted"/>
<feature type="domain" description="N-acetyltransferase" evidence="3">
    <location>
        <begin position="141"/>
        <end position="288"/>
    </location>
</feature>
<sequence>MSRDNTAWHTDSTTAFFASLRTNLRLHASPPPSPMSTPQSMSNSAASLPPPSPLSQPVDSPMDATFAAAQDDTLAGVPELTSYVTDDADDRFAALKLVADSIAQMRQSANNSLIWHPLNSAVAIAILALVARYTYEARQDKVIAGLTCSGIIMIFLAASRYLTQGYLFAAETINWEWLGDADVIVTKFGDEVIGTVVVDWVSGEGRAKRKKAWRGEIIAWTVRLKYRKKGVGSALLEEAVKEAKKKGAETLEFSDEHANSKRVLPSMYNAAFDKRDRRGRELLADLLEVSPTKGSPSKHKRRRTDSR</sequence>
<feature type="transmembrane region" description="Helical" evidence="2">
    <location>
        <begin position="114"/>
        <end position="135"/>
    </location>
</feature>
<keyword evidence="2" id="KW-0812">Transmembrane</keyword>
<dbReference type="CDD" id="cd04301">
    <property type="entry name" value="NAT_SF"/>
    <property type="match status" value="1"/>
</dbReference>
<evidence type="ECO:0000256" key="2">
    <source>
        <dbReference type="SAM" id="Phobius"/>
    </source>
</evidence>
<comment type="caution">
    <text evidence="4">The sequence shown here is derived from an EMBL/GenBank/DDBJ whole genome shotgun (WGS) entry which is preliminary data.</text>
</comment>
<dbReference type="PROSITE" id="PS51186">
    <property type="entry name" value="GNAT"/>
    <property type="match status" value="1"/>
</dbReference>
<keyword evidence="2" id="KW-0472">Membrane</keyword>
<feature type="compositionally biased region" description="Low complexity" evidence="1">
    <location>
        <begin position="36"/>
        <end position="47"/>
    </location>
</feature>
<evidence type="ECO:0000256" key="1">
    <source>
        <dbReference type="SAM" id="MobiDB-lite"/>
    </source>
</evidence>
<keyword evidence="2" id="KW-1133">Transmembrane helix</keyword>
<accession>A0AAN7ZY74</accession>